<keyword evidence="4" id="KW-1185">Reference proteome</keyword>
<evidence type="ECO:0000313" key="2">
    <source>
        <dbReference type="EMBL" id="MDK4306742.1"/>
    </source>
</evidence>
<dbReference type="GeneID" id="42781545"/>
<dbReference type="Proteomes" id="UP001224412">
    <property type="component" value="Unassembled WGS sequence"/>
</dbReference>
<dbReference type="Pfam" id="PF11248">
    <property type="entry name" value="DUF3046"/>
    <property type="match status" value="1"/>
</dbReference>
<protein>
    <submittedName>
        <fullName evidence="2">DUF3046 domain-containing protein</fullName>
    </submittedName>
</protein>
<reference evidence="2 4" key="1">
    <citation type="submission" date="2023-05" db="EMBL/GenBank/DDBJ databases">
        <title>Metabolic capabilities are highly conserved among human nasal-associated Corynebacterium species in pangenomic analyses.</title>
        <authorList>
            <person name="Tran T.H."/>
            <person name="Roberts A.Q."/>
            <person name="Escapa I.F."/>
            <person name="Gao W."/>
            <person name="Conlan S."/>
            <person name="Kong H."/>
            <person name="Segre J.A."/>
            <person name="Kelly M.S."/>
            <person name="Lemon K.P."/>
        </authorList>
    </citation>
    <scope>NUCLEOTIDE SEQUENCE</scope>
    <source>
        <strain evidence="2">KPL2773</strain>
        <strain evidence="1 4">KPL3772</strain>
    </source>
</reference>
<dbReference type="EMBL" id="JASNUQ010000006">
    <property type="protein sequence ID" value="MDK4290131.1"/>
    <property type="molecule type" value="Genomic_DNA"/>
</dbReference>
<dbReference type="AlphaFoldDB" id="A0AAP4BPM1"/>
<evidence type="ECO:0000313" key="4">
    <source>
        <dbReference type="Proteomes" id="UP001239759"/>
    </source>
</evidence>
<dbReference type="EMBL" id="JASNVH010000005">
    <property type="protein sequence ID" value="MDK4306742.1"/>
    <property type="molecule type" value="Genomic_DNA"/>
</dbReference>
<name>A0AAP4BPM1_9CORY</name>
<comment type="caution">
    <text evidence="2">The sequence shown here is derived from an EMBL/GenBank/DDBJ whole genome shotgun (WGS) entry which is preliminary data.</text>
</comment>
<evidence type="ECO:0000313" key="1">
    <source>
        <dbReference type="EMBL" id="MDK4290131.1"/>
    </source>
</evidence>
<dbReference type="InterPro" id="IPR021408">
    <property type="entry name" value="DUF3046"/>
</dbReference>
<accession>A0AAP4BPM1</accession>
<dbReference type="Proteomes" id="UP001239759">
    <property type="component" value="Unassembled WGS sequence"/>
</dbReference>
<sequence>MRLTEFSRLLNDEFGETQAKWIAHSHVLTGREATADELIDAGCDPAEIWDGIMHDFRIPEERRLGKDNPGW</sequence>
<evidence type="ECO:0000313" key="3">
    <source>
        <dbReference type="Proteomes" id="UP001224412"/>
    </source>
</evidence>
<dbReference type="RefSeq" id="WP_021352635.1">
    <property type="nucleotide sequence ID" value="NZ_CP051667.1"/>
</dbReference>
<gene>
    <name evidence="1" type="ORF">QPX23_05210</name>
    <name evidence="2" type="ORF">QPX42_04140</name>
</gene>
<organism evidence="2 3">
    <name type="scientific">Corynebacterium pseudodiphtheriticum</name>
    <dbReference type="NCBI Taxonomy" id="37637"/>
    <lineage>
        <taxon>Bacteria</taxon>
        <taxon>Bacillati</taxon>
        <taxon>Actinomycetota</taxon>
        <taxon>Actinomycetes</taxon>
        <taxon>Mycobacteriales</taxon>
        <taxon>Corynebacteriaceae</taxon>
        <taxon>Corynebacterium</taxon>
    </lineage>
</organism>
<proteinExistence type="predicted"/>